<proteinExistence type="predicted"/>
<gene>
    <name evidence="2" type="ORF">DLJ59_30235</name>
</gene>
<reference evidence="2 3" key="1">
    <citation type="submission" date="2018-05" db="EMBL/GenBank/DDBJ databases">
        <title>Micromonospora from Atacama Desert.</title>
        <authorList>
            <person name="Carro L."/>
            <person name="Goodfellow M."/>
            <person name="Klenk H.-P."/>
        </authorList>
    </citation>
    <scope>NUCLEOTIDE SEQUENCE [LARGE SCALE GENOMIC DNA]</scope>
    <source>
        <strain evidence="2 3">LB39</strain>
    </source>
</reference>
<dbReference type="Proteomes" id="UP000282312">
    <property type="component" value="Unassembled WGS sequence"/>
</dbReference>
<keyword evidence="3" id="KW-1185">Reference proteome</keyword>
<comment type="caution">
    <text evidence="2">The sequence shown here is derived from an EMBL/GenBank/DDBJ whole genome shotgun (WGS) entry which is preliminary data.</text>
</comment>
<evidence type="ECO:0000313" key="3">
    <source>
        <dbReference type="Proteomes" id="UP000282312"/>
    </source>
</evidence>
<organism evidence="2 3">
    <name type="scientific">Micromonospora inaquosa</name>
    <dbReference type="NCBI Taxonomy" id="2203716"/>
    <lineage>
        <taxon>Bacteria</taxon>
        <taxon>Bacillati</taxon>
        <taxon>Actinomycetota</taxon>
        <taxon>Actinomycetes</taxon>
        <taxon>Micromonosporales</taxon>
        <taxon>Micromonosporaceae</taxon>
        <taxon>Micromonospora</taxon>
    </lineage>
</organism>
<evidence type="ECO:0000313" key="2">
    <source>
        <dbReference type="EMBL" id="RQW96969.1"/>
    </source>
</evidence>
<accession>A0A3N9W8G5</accession>
<dbReference type="EMBL" id="QGSZ01000329">
    <property type="protein sequence ID" value="RQW96969.1"/>
    <property type="molecule type" value="Genomic_DNA"/>
</dbReference>
<dbReference type="AlphaFoldDB" id="A0A3N9W8G5"/>
<feature type="region of interest" description="Disordered" evidence="1">
    <location>
        <begin position="126"/>
        <end position="150"/>
    </location>
</feature>
<protein>
    <submittedName>
        <fullName evidence="2">Uncharacterized protein</fullName>
    </submittedName>
</protein>
<sequence length="150" mass="16371">MRGLAEAFVRGTAGDGVSFGWESAEASRLDDVCDAFLASNPPADYHHNMSMSMSMSMRAYLGELLVRHGGGRWTFDPAESAAVVEMPNGLRAHPHNKVAKRLGRGPEQPLFQFYWYALTRETPPGTSVRVLSETGESDPAAGSPRGHRPR</sequence>
<name>A0A3N9W8G5_9ACTN</name>
<evidence type="ECO:0000256" key="1">
    <source>
        <dbReference type="SAM" id="MobiDB-lite"/>
    </source>
</evidence>